<keyword evidence="3" id="KW-1185">Reference proteome</keyword>
<dbReference type="AlphaFoldDB" id="A0A803MSC9"/>
<name>A0A803MSC9_CHEQI</name>
<evidence type="ECO:0000313" key="2">
    <source>
        <dbReference type="EnsemblPlants" id="AUR62034470-RA:cds"/>
    </source>
</evidence>
<feature type="compositionally biased region" description="Basic and acidic residues" evidence="1">
    <location>
        <begin position="1"/>
        <end position="19"/>
    </location>
</feature>
<reference evidence="2" key="2">
    <citation type="submission" date="2021-03" db="UniProtKB">
        <authorList>
            <consortium name="EnsemblPlants"/>
        </authorList>
    </citation>
    <scope>IDENTIFICATION</scope>
</reference>
<organism evidence="2 3">
    <name type="scientific">Chenopodium quinoa</name>
    <name type="common">Quinoa</name>
    <dbReference type="NCBI Taxonomy" id="63459"/>
    <lineage>
        <taxon>Eukaryota</taxon>
        <taxon>Viridiplantae</taxon>
        <taxon>Streptophyta</taxon>
        <taxon>Embryophyta</taxon>
        <taxon>Tracheophyta</taxon>
        <taxon>Spermatophyta</taxon>
        <taxon>Magnoliopsida</taxon>
        <taxon>eudicotyledons</taxon>
        <taxon>Gunneridae</taxon>
        <taxon>Pentapetalae</taxon>
        <taxon>Caryophyllales</taxon>
        <taxon>Chenopodiaceae</taxon>
        <taxon>Chenopodioideae</taxon>
        <taxon>Atripliceae</taxon>
        <taxon>Chenopodium</taxon>
    </lineage>
</organism>
<proteinExistence type="predicted"/>
<evidence type="ECO:0000313" key="3">
    <source>
        <dbReference type="Proteomes" id="UP000596660"/>
    </source>
</evidence>
<sequence>PQVQSDHDTESEFEVETHTAPDGTLRARRTRHTEIREREYLQTGSEPAGAPLARQQPTDGSAPITRNELMTFMRDFKGEIQELINKK</sequence>
<accession>A0A803MSC9</accession>
<dbReference type="Proteomes" id="UP000596660">
    <property type="component" value="Unplaced"/>
</dbReference>
<evidence type="ECO:0000256" key="1">
    <source>
        <dbReference type="SAM" id="MobiDB-lite"/>
    </source>
</evidence>
<dbReference type="Gramene" id="AUR62034470-RA">
    <property type="protein sequence ID" value="AUR62034470-RA:cds"/>
    <property type="gene ID" value="AUR62034470"/>
</dbReference>
<protein>
    <submittedName>
        <fullName evidence="2">Uncharacterized protein</fullName>
    </submittedName>
</protein>
<reference evidence="2" key="1">
    <citation type="journal article" date="2017" name="Nature">
        <title>The genome of Chenopodium quinoa.</title>
        <authorList>
            <person name="Jarvis D.E."/>
            <person name="Ho Y.S."/>
            <person name="Lightfoot D.J."/>
            <person name="Schmoeckel S.M."/>
            <person name="Li B."/>
            <person name="Borm T.J.A."/>
            <person name="Ohyanagi H."/>
            <person name="Mineta K."/>
            <person name="Michell C.T."/>
            <person name="Saber N."/>
            <person name="Kharbatia N.M."/>
            <person name="Rupper R.R."/>
            <person name="Sharp A.R."/>
            <person name="Dally N."/>
            <person name="Boughton B.A."/>
            <person name="Woo Y.H."/>
            <person name="Gao G."/>
            <person name="Schijlen E.G.W.M."/>
            <person name="Guo X."/>
            <person name="Momin A.A."/>
            <person name="Negrao S."/>
            <person name="Al-Babili S."/>
            <person name="Gehring C."/>
            <person name="Roessner U."/>
            <person name="Jung C."/>
            <person name="Murphy K."/>
            <person name="Arold S.T."/>
            <person name="Gojobori T."/>
            <person name="van der Linden C.G."/>
            <person name="van Loo E.N."/>
            <person name="Jellen E.N."/>
            <person name="Maughan P.J."/>
            <person name="Tester M."/>
        </authorList>
    </citation>
    <scope>NUCLEOTIDE SEQUENCE [LARGE SCALE GENOMIC DNA]</scope>
    <source>
        <strain evidence="2">cv. PI 614886</strain>
    </source>
</reference>
<dbReference type="EnsemblPlants" id="AUR62034470-RA">
    <property type="protein sequence ID" value="AUR62034470-RA:cds"/>
    <property type="gene ID" value="AUR62034470"/>
</dbReference>
<feature type="region of interest" description="Disordered" evidence="1">
    <location>
        <begin position="1"/>
        <end position="63"/>
    </location>
</feature>